<protein>
    <submittedName>
        <fullName evidence="2">MOSC domain-containing protein</fullName>
    </submittedName>
</protein>
<dbReference type="EMBL" id="SWLG01000013">
    <property type="protein sequence ID" value="TLS36124.1"/>
    <property type="molecule type" value="Genomic_DNA"/>
</dbReference>
<comment type="caution">
    <text evidence="2">The sequence shown here is derived from an EMBL/GenBank/DDBJ whole genome shotgun (WGS) entry which is preliminary data.</text>
</comment>
<dbReference type="OrthoDB" id="581532at2"/>
<organism evidence="2 3">
    <name type="scientific">Exobacillus caeni</name>
    <dbReference type="NCBI Taxonomy" id="2574798"/>
    <lineage>
        <taxon>Bacteria</taxon>
        <taxon>Bacillati</taxon>
        <taxon>Bacillota</taxon>
        <taxon>Bacilli</taxon>
        <taxon>Bacillales</taxon>
        <taxon>Guptibacillaceae</taxon>
        <taxon>Exobacillus</taxon>
    </lineage>
</organism>
<evidence type="ECO:0000259" key="1">
    <source>
        <dbReference type="PROSITE" id="PS51340"/>
    </source>
</evidence>
<dbReference type="Pfam" id="PF03476">
    <property type="entry name" value="MOSC_N"/>
    <property type="match status" value="1"/>
</dbReference>
<dbReference type="RefSeq" id="WP_138128054.1">
    <property type="nucleotide sequence ID" value="NZ_SWLG01000013.1"/>
</dbReference>
<dbReference type="GO" id="GO:0030170">
    <property type="term" value="F:pyridoxal phosphate binding"/>
    <property type="evidence" value="ECO:0007669"/>
    <property type="project" value="InterPro"/>
</dbReference>
<dbReference type="Proteomes" id="UP000308230">
    <property type="component" value="Unassembled WGS sequence"/>
</dbReference>
<gene>
    <name evidence="2" type="ORF">FCL54_17220</name>
</gene>
<reference evidence="2 3" key="1">
    <citation type="submission" date="2019-04" db="EMBL/GenBank/DDBJ databases">
        <title>Bacillus caeni sp. nov., a bacterium isolated from mangrove sediment.</title>
        <authorList>
            <person name="Huang H."/>
            <person name="Mo K."/>
            <person name="Hu Y."/>
        </authorList>
    </citation>
    <scope>NUCLEOTIDE SEQUENCE [LARGE SCALE GENOMIC DNA]</scope>
    <source>
        <strain evidence="2 3">HB172195</strain>
    </source>
</reference>
<dbReference type="Pfam" id="PF03473">
    <property type="entry name" value="MOSC"/>
    <property type="match status" value="1"/>
</dbReference>
<dbReference type="GO" id="GO:0030151">
    <property type="term" value="F:molybdenum ion binding"/>
    <property type="evidence" value="ECO:0007669"/>
    <property type="project" value="InterPro"/>
</dbReference>
<accession>A0A5R9F6K7</accession>
<keyword evidence="3" id="KW-1185">Reference proteome</keyword>
<dbReference type="SUPFAM" id="SSF50800">
    <property type="entry name" value="PK beta-barrel domain-like"/>
    <property type="match status" value="1"/>
</dbReference>
<dbReference type="InterPro" id="IPR011037">
    <property type="entry name" value="Pyrv_Knase-like_insert_dom_sf"/>
</dbReference>
<evidence type="ECO:0000313" key="3">
    <source>
        <dbReference type="Proteomes" id="UP000308230"/>
    </source>
</evidence>
<proteinExistence type="predicted"/>
<dbReference type="InterPro" id="IPR005302">
    <property type="entry name" value="MoCF_Sase_C"/>
</dbReference>
<name>A0A5R9F6K7_9BACL</name>
<evidence type="ECO:0000313" key="2">
    <source>
        <dbReference type="EMBL" id="TLS36124.1"/>
    </source>
</evidence>
<dbReference type="InterPro" id="IPR005303">
    <property type="entry name" value="MOCOS_middle"/>
</dbReference>
<sequence length="240" mass="27641">MGKAGKLQTIMRHPVKSFSGESVQSVEVKSYGVYGDRSHAFMDETRPGKYLTATQAPGMIGYSAVFKGEEKEEEFPEILIKTPEGTRYSWQDNLLKEEMERLSGRKVKPVKYSPSHVPIGAIEEENILIVTLSSLKKMEELIGKRIDHRRFRANLVLDLEEDIPFQEETWYGKKLVFKEVELKVERPCERCSIINIDPEENRITPEMLKNIYKYRDNIFGVYASVKRTGRLSRGEAFSLV</sequence>
<dbReference type="GO" id="GO:0003824">
    <property type="term" value="F:catalytic activity"/>
    <property type="evidence" value="ECO:0007669"/>
    <property type="project" value="InterPro"/>
</dbReference>
<dbReference type="Gene3D" id="2.40.33.20">
    <property type="entry name" value="PK beta-barrel domain-like"/>
    <property type="match status" value="1"/>
</dbReference>
<dbReference type="PROSITE" id="PS51340">
    <property type="entry name" value="MOSC"/>
    <property type="match status" value="1"/>
</dbReference>
<feature type="domain" description="MOSC" evidence="1">
    <location>
        <begin position="92"/>
        <end position="240"/>
    </location>
</feature>
<dbReference type="AlphaFoldDB" id="A0A5R9F6K7"/>